<dbReference type="AlphaFoldDB" id="A0ABD2Y5M8"/>
<organism evidence="1 2">
    <name type="scientific">Cinchona calisaya</name>
    <dbReference type="NCBI Taxonomy" id="153742"/>
    <lineage>
        <taxon>Eukaryota</taxon>
        <taxon>Viridiplantae</taxon>
        <taxon>Streptophyta</taxon>
        <taxon>Embryophyta</taxon>
        <taxon>Tracheophyta</taxon>
        <taxon>Spermatophyta</taxon>
        <taxon>Magnoliopsida</taxon>
        <taxon>eudicotyledons</taxon>
        <taxon>Gunneridae</taxon>
        <taxon>Pentapetalae</taxon>
        <taxon>asterids</taxon>
        <taxon>lamiids</taxon>
        <taxon>Gentianales</taxon>
        <taxon>Rubiaceae</taxon>
        <taxon>Cinchonoideae</taxon>
        <taxon>Cinchoneae</taxon>
        <taxon>Cinchona</taxon>
    </lineage>
</organism>
<protein>
    <submittedName>
        <fullName evidence="1">Uncharacterized protein</fullName>
    </submittedName>
</protein>
<dbReference type="EMBL" id="JBJUIK010000015">
    <property type="protein sequence ID" value="KAL3502814.1"/>
    <property type="molecule type" value="Genomic_DNA"/>
</dbReference>
<sequence length="142" mass="15414">MGYSEGGFLQVPIAMDVLRSIACPSYDVDKGKSSQGAVAPHLSSAARKDDLVSFPSLPSHPVLSCDCFCFNHQISLTANTKQIATTPSFHAKLHMTRIPLPSPHLSPRFAVPIYPKKLHRSPVRVLPRRSLAQVTAVSPLTT</sequence>
<reference evidence="1 2" key="1">
    <citation type="submission" date="2024-11" db="EMBL/GenBank/DDBJ databases">
        <title>A near-complete genome assembly of Cinchona calisaya.</title>
        <authorList>
            <person name="Lian D.C."/>
            <person name="Zhao X.W."/>
            <person name="Wei L."/>
        </authorList>
    </citation>
    <scope>NUCLEOTIDE SEQUENCE [LARGE SCALE GENOMIC DNA]</scope>
    <source>
        <tissue evidence="1">Nenye</tissue>
    </source>
</reference>
<evidence type="ECO:0000313" key="1">
    <source>
        <dbReference type="EMBL" id="KAL3502814.1"/>
    </source>
</evidence>
<dbReference type="Proteomes" id="UP001630127">
    <property type="component" value="Unassembled WGS sequence"/>
</dbReference>
<gene>
    <name evidence="1" type="ORF">ACH5RR_037263</name>
</gene>
<keyword evidence="2" id="KW-1185">Reference proteome</keyword>
<accession>A0ABD2Y5M8</accession>
<proteinExistence type="predicted"/>
<evidence type="ECO:0000313" key="2">
    <source>
        <dbReference type="Proteomes" id="UP001630127"/>
    </source>
</evidence>
<name>A0ABD2Y5M8_9GENT</name>
<comment type="caution">
    <text evidence="1">The sequence shown here is derived from an EMBL/GenBank/DDBJ whole genome shotgun (WGS) entry which is preliminary data.</text>
</comment>